<comment type="similarity">
    <text evidence="1">Belongs to the CpcE/RpcE/PecE family.</text>
</comment>
<evidence type="ECO:0000313" key="5">
    <source>
        <dbReference type="EMBL" id="MBD2693110.1"/>
    </source>
</evidence>
<dbReference type="SMART" id="SM00567">
    <property type="entry name" value="EZ_HEAT"/>
    <property type="match status" value="3"/>
</dbReference>
<organism evidence="5 6">
    <name type="scientific">Anabaena catenula FACHB-362</name>
    <dbReference type="NCBI Taxonomy" id="2692877"/>
    <lineage>
        <taxon>Bacteria</taxon>
        <taxon>Bacillati</taxon>
        <taxon>Cyanobacteriota</taxon>
        <taxon>Cyanophyceae</taxon>
        <taxon>Nostocales</taxon>
        <taxon>Nostocaceae</taxon>
        <taxon>Anabaena</taxon>
    </lineage>
</organism>
<comment type="caution">
    <text evidence="5">The sequence shown here is derived from an EMBL/GenBank/DDBJ whole genome shotgun (WGS) entry which is preliminary data.</text>
</comment>
<dbReference type="Proteomes" id="UP000660381">
    <property type="component" value="Unassembled WGS sequence"/>
</dbReference>
<accession>A0ABR8J6B0</accession>
<dbReference type="EMBL" id="JACJTQ010000022">
    <property type="protein sequence ID" value="MBD2693110.1"/>
    <property type="molecule type" value="Genomic_DNA"/>
</dbReference>
<dbReference type="PANTHER" id="PTHR12697">
    <property type="entry name" value="PBS LYASE HEAT-LIKE PROTEIN"/>
    <property type="match status" value="1"/>
</dbReference>
<keyword evidence="6" id="KW-1185">Reference proteome</keyword>
<dbReference type="InterPro" id="IPR016024">
    <property type="entry name" value="ARM-type_fold"/>
</dbReference>
<dbReference type="Gene3D" id="1.25.10.10">
    <property type="entry name" value="Leucine-rich Repeat Variant"/>
    <property type="match status" value="2"/>
</dbReference>
<dbReference type="SUPFAM" id="SSF48371">
    <property type="entry name" value="ARM repeat"/>
    <property type="match status" value="1"/>
</dbReference>
<dbReference type="PANTHER" id="PTHR12697:SF5">
    <property type="entry name" value="DEOXYHYPUSINE HYDROXYLASE"/>
    <property type="match status" value="1"/>
</dbReference>
<reference evidence="5 6" key="1">
    <citation type="journal article" date="2020" name="ISME J.">
        <title>Comparative genomics reveals insights into cyanobacterial evolution and habitat adaptation.</title>
        <authorList>
            <person name="Chen M.Y."/>
            <person name="Teng W.K."/>
            <person name="Zhao L."/>
            <person name="Hu C.X."/>
            <person name="Zhou Y.K."/>
            <person name="Han B.P."/>
            <person name="Song L.R."/>
            <person name="Shu W.S."/>
        </authorList>
    </citation>
    <scope>NUCLEOTIDE SEQUENCE [LARGE SCALE GENOMIC DNA]</scope>
    <source>
        <strain evidence="5 6">FACHB-362</strain>
    </source>
</reference>
<keyword evidence="2" id="KW-0042">Antenna complex</keyword>
<dbReference type="InterPro" id="IPR011989">
    <property type="entry name" value="ARM-like"/>
</dbReference>
<evidence type="ECO:0000256" key="1">
    <source>
        <dbReference type="ARBA" id="ARBA00009299"/>
    </source>
</evidence>
<evidence type="ECO:0000313" key="6">
    <source>
        <dbReference type="Proteomes" id="UP000660381"/>
    </source>
</evidence>
<gene>
    <name evidence="5" type="ORF">H6G68_15355</name>
</gene>
<dbReference type="InterPro" id="IPR004155">
    <property type="entry name" value="PBS_lyase_HEAT"/>
</dbReference>
<evidence type="ECO:0000256" key="2">
    <source>
        <dbReference type="ARBA" id="ARBA00022549"/>
    </source>
</evidence>
<proteinExistence type="inferred from homology"/>
<name>A0ABR8J6B0_9NOST</name>
<sequence length="391" mass="44649">MELEDFSETAIEDWDFFLPRNHKNQPIENKQYRIFQPEWQSIILLWFENNEIPKVEKEAFIQALINFEDGCVQYEGKGFYGYQAYFLAAAAIDNFQECEQADEIVEQIVNWKLDNSFSCIQDKITDALQKTDKIKAVSVLETILSTSKDEENFGKIADILCEINFVNTPSINALIQIINTSINALIQIINTSNNEEIIYESVFILKKAISRNQTMIDSLLELIQISQGEDRHERLISLLEKIYSDIEKTIAALVQLIHRFQNESIFFEVARCLGNIGADNQEAINALVQLLEISQDRSTLSQIAKSLGYIGNEEAINALVRLIDTSQSELVQVYAAYSLQEIDPDNEKAIAALVHVLDTSQNDLLRCDIANSLKNIDSVIMKKLLQLYYKL</sequence>
<dbReference type="Pfam" id="PF13646">
    <property type="entry name" value="HEAT_2"/>
    <property type="match status" value="1"/>
</dbReference>
<evidence type="ECO:0000256" key="4">
    <source>
        <dbReference type="ARBA" id="ARBA00023239"/>
    </source>
</evidence>
<keyword evidence="4" id="KW-0456">Lyase</keyword>
<keyword evidence="3" id="KW-0605">Phycobilisome</keyword>
<dbReference type="RefSeq" id="WP_190907410.1">
    <property type="nucleotide sequence ID" value="NZ_JACJTQ010000022.1"/>
</dbReference>
<protein>
    <submittedName>
        <fullName evidence="5">HEAT repeat domain-containing protein</fullName>
    </submittedName>
</protein>
<evidence type="ECO:0000256" key="3">
    <source>
        <dbReference type="ARBA" id="ARBA00022738"/>
    </source>
</evidence>